<evidence type="ECO:0008006" key="3">
    <source>
        <dbReference type="Google" id="ProtNLM"/>
    </source>
</evidence>
<dbReference type="AlphaFoldDB" id="A0A4W5LW59"/>
<keyword evidence="2" id="KW-1185">Reference proteome</keyword>
<organism evidence="1 2">
    <name type="scientific">Hucho hucho</name>
    <name type="common">huchen</name>
    <dbReference type="NCBI Taxonomy" id="62062"/>
    <lineage>
        <taxon>Eukaryota</taxon>
        <taxon>Metazoa</taxon>
        <taxon>Chordata</taxon>
        <taxon>Craniata</taxon>
        <taxon>Vertebrata</taxon>
        <taxon>Euteleostomi</taxon>
        <taxon>Actinopterygii</taxon>
        <taxon>Neopterygii</taxon>
        <taxon>Teleostei</taxon>
        <taxon>Protacanthopterygii</taxon>
        <taxon>Salmoniformes</taxon>
        <taxon>Salmonidae</taxon>
        <taxon>Salmoninae</taxon>
        <taxon>Hucho</taxon>
    </lineage>
</organism>
<dbReference type="InterPro" id="IPR011989">
    <property type="entry name" value="ARM-like"/>
</dbReference>
<reference evidence="2" key="1">
    <citation type="submission" date="2018-06" db="EMBL/GenBank/DDBJ databases">
        <title>Genome assembly of Danube salmon.</title>
        <authorList>
            <person name="Macqueen D.J."/>
            <person name="Gundappa M.K."/>
        </authorList>
    </citation>
    <scope>NUCLEOTIDE SEQUENCE [LARGE SCALE GENOMIC DNA]</scope>
</reference>
<dbReference type="Gene3D" id="1.25.10.10">
    <property type="entry name" value="Leucine-rich Repeat Variant"/>
    <property type="match status" value="1"/>
</dbReference>
<dbReference type="Proteomes" id="UP000314982">
    <property type="component" value="Unassembled WGS sequence"/>
</dbReference>
<reference evidence="1" key="2">
    <citation type="submission" date="2025-08" db="UniProtKB">
        <authorList>
            <consortium name="Ensembl"/>
        </authorList>
    </citation>
    <scope>IDENTIFICATION</scope>
</reference>
<dbReference type="InterPro" id="IPR016024">
    <property type="entry name" value="ARM-type_fold"/>
</dbReference>
<protein>
    <recommendedName>
        <fullName evidence="3">Transportin 1</fullName>
    </recommendedName>
</protein>
<dbReference type="Ensembl" id="ENSHHUT00000031420.1">
    <property type="protein sequence ID" value="ENSHHUP00000030168.1"/>
    <property type="gene ID" value="ENSHHUG00000019207.1"/>
</dbReference>
<name>A0A4W5LW59_9TELE</name>
<evidence type="ECO:0000313" key="2">
    <source>
        <dbReference type="Proteomes" id="UP000314982"/>
    </source>
</evidence>
<dbReference type="SUPFAM" id="SSF48371">
    <property type="entry name" value="ARM repeat"/>
    <property type="match status" value="1"/>
</dbReference>
<accession>A0A4W5LW59</accession>
<proteinExistence type="predicted"/>
<reference evidence="1" key="3">
    <citation type="submission" date="2025-09" db="UniProtKB">
        <authorList>
            <consortium name="Ensembl"/>
        </authorList>
    </citation>
    <scope>IDENTIFICATION</scope>
</reference>
<evidence type="ECO:0000313" key="1">
    <source>
        <dbReference type="Ensembl" id="ENSHHUP00000030168.1"/>
    </source>
</evidence>
<sequence>MLQRTQDPDENVSLEACEFWLTLAEQPVCKEALSGHLVQLIPILVNGMKYSEIDIILLKVSLQTSVRVRVIGSSFCVSLD</sequence>